<dbReference type="Gene3D" id="3.30.700.10">
    <property type="entry name" value="Glycoprotein, Type 4 Pilin"/>
    <property type="match status" value="1"/>
</dbReference>
<name>A0A2W5A5P9_9BACT</name>
<dbReference type="Pfam" id="PF07963">
    <property type="entry name" value="N_methyl"/>
    <property type="match status" value="1"/>
</dbReference>
<keyword evidence="1" id="KW-0812">Transmembrane</keyword>
<dbReference type="EMBL" id="QFNK01000042">
    <property type="protein sequence ID" value="PZO87759.1"/>
    <property type="molecule type" value="Genomic_DNA"/>
</dbReference>
<evidence type="ECO:0000313" key="3">
    <source>
        <dbReference type="Proteomes" id="UP000249557"/>
    </source>
</evidence>
<dbReference type="NCBIfam" id="TIGR02532">
    <property type="entry name" value="IV_pilin_GFxxxE"/>
    <property type="match status" value="1"/>
</dbReference>
<comment type="caution">
    <text evidence="2">The sequence shown here is derived from an EMBL/GenBank/DDBJ whole genome shotgun (WGS) entry which is preliminary data.</text>
</comment>
<accession>A0A2W5A5P9</accession>
<dbReference type="InterPro" id="IPR012902">
    <property type="entry name" value="N_methyl_site"/>
</dbReference>
<gene>
    <name evidence="2" type="ORF">DI626_03235</name>
</gene>
<dbReference type="Proteomes" id="UP000249557">
    <property type="component" value="Unassembled WGS sequence"/>
</dbReference>
<protein>
    <recommendedName>
        <fullName evidence="4">Prepilin-type N-terminal cleavage/methylation domain-containing protein</fullName>
    </recommendedName>
</protein>
<evidence type="ECO:0000313" key="2">
    <source>
        <dbReference type="EMBL" id="PZO87759.1"/>
    </source>
</evidence>
<keyword evidence="1" id="KW-0472">Membrane</keyword>
<dbReference type="AlphaFoldDB" id="A0A2W5A5P9"/>
<keyword evidence="1" id="KW-1133">Transmembrane helix</keyword>
<dbReference type="PROSITE" id="PS00409">
    <property type="entry name" value="PROKAR_NTER_METHYL"/>
    <property type="match status" value="1"/>
</dbReference>
<dbReference type="SUPFAM" id="SSF54523">
    <property type="entry name" value="Pili subunits"/>
    <property type="match status" value="1"/>
</dbReference>
<feature type="transmembrane region" description="Helical" evidence="1">
    <location>
        <begin position="44"/>
        <end position="64"/>
    </location>
</feature>
<reference evidence="2 3" key="1">
    <citation type="submission" date="2017-08" db="EMBL/GenBank/DDBJ databases">
        <title>Infants hospitalized years apart are colonized by the same room-sourced microbial strains.</title>
        <authorList>
            <person name="Brooks B."/>
            <person name="Olm M.R."/>
            <person name="Firek B.A."/>
            <person name="Baker R."/>
            <person name="Thomas B.C."/>
            <person name="Morowitz M.J."/>
            <person name="Banfield J.F."/>
        </authorList>
    </citation>
    <scope>NUCLEOTIDE SEQUENCE [LARGE SCALE GENOMIC DNA]</scope>
    <source>
        <strain evidence="2">S2_018_000_R2_104</strain>
    </source>
</reference>
<dbReference type="InterPro" id="IPR045584">
    <property type="entry name" value="Pilin-like"/>
</dbReference>
<evidence type="ECO:0000256" key="1">
    <source>
        <dbReference type="SAM" id="Phobius"/>
    </source>
</evidence>
<organism evidence="2 3">
    <name type="scientific">Micavibrio aeruginosavorus</name>
    <dbReference type="NCBI Taxonomy" id="349221"/>
    <lineage>
        <taxon>Bacteria</taxon>
        <taxon>Pseudomonadati</taxon>
        <taxon>Bdellovibrionota</taxon>
        <taxon>Bdellovibrionia</taxon>
        <taxon>Bdellovibrionales</taxon>
        <taxon>Pseudobdellovibrionaceae</taxon>
        <taxon>Micavibrio</taxon>
    </lineage>
</organism>
<evidence type="ECO:0008006" key="4">
    <source>
        <dbReference type="Google" id="ProtNLM"/>
    </source>
</evidence>
<sequence length="276" mass="28494">MYKVVYLEGDSPVFFSTSTHAIFLKEKFYMVTTHATNRRSEQGFTLVELAIVMVIIGLLIGGILKGQELINNAKISATVTQLKSMDAALNTFQDKYAALPGDMLRATNRLPNCATAPCNISGDGNSQYANQAGSAPTNSQEGTVAFAHLSAADLLSGISVSSGNNPSPPSFGGLLPAVKVGGGMWLGSSTTGGAAAGISTLTPNRTYLALNGTNVAVTNSTGALTPVDAAQIDRKIDDGMPSGGSVQSICLVGITNGEYDEGATSGTCAMYVRVLN</sequence>
<proteinExistence type="predicted"/>